<evidence type="ECO:0000313" key="1">
    <source>
        <dbReference type="EMBL" id="NIE49884.1"/>
    </source>
</evidence>
<dbReference type="EMBL" id="GIKN01007611">
    <property type="protein sequence ID" value="NIE49884.1"/>
    <property type="molecule type" value="Transcribed_RNA"/>
</dbReference>
<organism evidence="1">
    <name type="scientific">Rhipicephalus microplus</name>
    <name type="common">Cattle tick</name>
    <name type="synonym">Boophilus microplus</name>
    <dbReference type="NCBI Taxonomy" id="6941"/>
    <lineage>
        <taxon>Eukaryota</taxon>
        <taxon>Metazoa</taxon>
        <taxon>Ecdysozoa</taxon>
        <taxon>Arthropoda</taxon>
        <taxon>Chelicerata</taxon>
        <taxon>Arachnida</taxon>
        <taxon>Acari</taxon>
        <taxon>Parasitiformes</taxon>
        <taxon>Ixodida</taxon>
        <taxon>Ixodoidea</taxon>
        <taxon>Ixodidae</taxon>
        <taxon>Rhipicephalinae</taxon>
        <taxon>Rhipicephalus</taxon>
        <taxon>Boophilus</taxon>
    </lineage>
</organism>
<name>A0A6G5AG37_RHIMP</name>
<reference evidence="1" key="1">
    <citation type="submission" date="2020-03" db="EMBL/GenBank/DDBJ databases">
        <title>A transcriptome and proteome of the tick Rhipicephalus microplus shaped by the genetic composition of its hosts and developmental stage.</title>
        <authorList>
            <person name="Garcia G.R."/>
            <person name="Ribeiro J.M.C."/>
            <person name="Maruyama S.R."/>
            <person name="Gardinasse L.G."/>
            <person name="Nelson K."/>
            <person name="Ferreira B.R."/>
            <person name="Andrade T.G."/>
            <person name="Santos I.K.F.M."/>
        </authorList>
    </citation>
    <scope>NUCLEOTIDE SEQUENCE</scope>
    <source>
        <strain evidence="1">NSGR</strain>
        <tissue evidence="1">Salivary glands</tissue>
    </source>
</reference>
<proteinExistence type="predicted"/>
<accession>A0A6G5AG37</accession>
<protein>
    <submittedName>
        <fullName evidence="1">Uncharacterized protein</fullName>
    </submittedName>
</protein>
<sequence>MPASQTNSLVSFDRKPVNILESPFMQIQFQVTLTSRHTKHNVSYMFNIGSDSANVPGQRSTAVSVQLPFGQLH</sequence>
<dbReference type="AlphaFoldDB" id="A0A6G5AG37"/>